<feature type="transmembrane region" description="Helical" evidence="10">
    <location>
        <begin position="108"/>
        <end position="128"/>
    </location>
</feature>
<feature type="domain" description="RING-CH-type" evidence="11">
    <location>
        <begin position="20"/>
        <end position="83"/>
    </location>
</feature>
<name>A0A1R2BCV1_9CILI</name>
<evidence type="ECO:0000256" key="10">
    <source>
        <dbReference type="SAM" id="Phobius"/>
    </source>
</evidence>
<evidence type="ECO:0000313" key="12">
    <source>
        <dbReference type="EMBL" id="OMJ74598.1"/>
    </source>
</evidence>
<dbReference type="Gene3D" id="3.30.40.10">
    <property type="entry name" value="Zinc/RING finger domain, C3HC4 (zinc finger)"/>
    <property type="match status" value="1"/>
</dbReference>
<dbReference type="GO" id="GO:0016740">
    <property type="term" value="F:transferase activity"/>
    <property type="evidence" value="ECO:0007669"/>
    <property type="project" value="UniProtKB-KW"/>
</dbReference>
<dbReference type="Pfam" id="PF12906">
    <property type="entry name" value="RINGv"/>
    <property type="match status" value="1"/>
</dbReference>
<evidence type="ECO:0000256" key="3">
    <source>
        <dbReference type="ARBA" id="ARBA00022692"/>
    </source>
</evidence>
<keyword evidence="2" id="KW-0808">Transferase</keyword>
<dbReference type="SMART" id="SM00744">
    <property type="entry name" value="RINGv"/>
    <property type="match status" value="1"/>
</dbReference>
<evidence type="ECO:0000313" key="13">
    <source>
        <dbReference type="Proteomes" id="UP000187209"/>
    </source>
</evidence>
<dbReference type="GO" id="GO:0008270">
    <property type="term" value="F:zinc ion binding"/>
    <property type="evidence" value="ECO:0007669"/>
    <property type="project" value="UniProtKB-KW"/>
</dbReference>
<evidence type="ECO:0000256" key="1">
    <source>
        <dbReference type="ARBA" id="ARBA00004141"/>
    </source>
</evidence>
<dbReference type="PROSITE" id="PS51292">
    <property type="entry name" value="ZF_RING_CH"/>
    <property type="match status" value="1"/>
</dbReference>
<keyword evidence="5" id="KW-0863">Zinc-finger</keyword>
<protein>
    <recommendedName>
        <fullName evidence="11">RING-CH-type domain-containing protein</fullName>
    </recommendedName>
</protein>
<keyword evidence="3 10" id="KW-0812">Transmembrane</keyword>
<keyword evidence="7" id="KW-0862">Zinc</keyword>
<keyword evidence="6" id="KW-0833">Ubl conjugation pathway</keyword>
<evidence type="ECO:0000256" key="9">
    <source>
        <dbReference type="ARBA" id="ARBA00023136"/>
    </source>
</evidence>
<organism evidence="12 13">
    <name type="scientific">Stentor coeruleus</name>
    <dbReference type="NCBI Taxonomy" id="5963"/>
    <lineage>
        <taxon>Eukaryota</taxon>
        <taxon>Sar</taxon>
        <taxon>Alveolata</taxon>
        <taxon>Ciliophora</taxon>
        <taxon>Postciliodesmatophora</taxon>
        <taxon>Heterotrichea</taxon>
        <taxon>Heterotrichida</taxon>
        <taxon>Stentoridae</taxon>
        <taxon>Stentor</taxon>
    </lineage>
</organism>
<dbReference type="PANTHER" id="PTHR46065:SF3">
    <property type="entry name" value="FI20425P1"/>
    <property type="match status" value="1"/>
</dbReference>
<feature type="transmembrane region" description="Helical" evidence="10">
    <location>
        <begin position="135"/>
        <end position="160"/>
    </location>
</feature>
<evidence type="ECO:0000256" key="6">
    <source>
        <dbReference type="ARBA" id="ARBA00022786"/>
    </source>
</evidence>
<dbReference type="EMBL" id="MPUH01000741">
    <property type="protein sequence ID" value="OMJ74598.1"/>
    <property type="molecule type" value="Genomic_DNA"/>
</dbReference>
<proteinExistence type="predicted"/>
<evidence type="ECO:0000256" key="8">
    <source>
        <dbReference type="ARBA" id="ARBA00022989"/>
    </source>
</evidence>
<evidence type="ECO:0000259" key="11">
    <source>
        <dbReference type="PROSITE" id="PS51292"/>
    </source>
</evidence>
<dbReference type="InterPro" id="IPR011016">
    <property type="entry name" value="Znf_RING-CH"/>
</dbReference>
<dbReference type="Proteomes" id="UP000187209">
    <property type="component" value="Unassembled WGS sequence"/>
</dbReference>
<dbReference type="CDD" id="cd16495">
    <property type="entry name" value="RING_CH-C4HC3_MARCH"/>
    <property type="match status" value="1"/>
</dbReference>
<sequence length="186" mass="20747">MEETKSLAIYQEKPDDALPQTMVSEICCRICLDAGTENLISPCLCSGTGKYTHESCLKTWVLVKFPRLDGAQCEVCKSFYVMSVKSTCRCSVKHGIDEEFTYCCSIPILISILIAIGVILYIICAYHLDFKNKKAFSIAILALCIISAIGCLLLLIGSIYKSFIKFDVKHWNIESHAEQTNNSNII</sequence>
<keyword evidence="13" id="KW-1185">Reference proteome</keyword>
<gene>
    <name evidence="12" type="ORF">SteCoe_26460</name>
</gene>
<comment type="subcellular location">
    <subcellularLocation>
        <location evidence="1">Membrane</location>
        <topology evidence="1">Multi-pass membrane protein</topology>
    </subcellularLocation>
</comment>
<dbReference type="GO" id="GO:0016020">
    <property type="term" value="C:membrane"/>
    <property type="evidence" value="ECO:0007669"/>
    <property type="project" value="UniProtKB-SubCell"/>
</dbReference>
<dbReference type="OrthoDB" id="264354at2759"/>
<evidence type="ECO:0000256" key="4">
    <source>
        <dbReference type="ARBA" id="ARBA00022723"/>
    </source>
</evidence>
<keyword evidence="4" id="KW-0479">Metal-binding</keyword>
<evidence type="ECO:0000256" key="7">
    <source>
        <dbReference type="ARBA" id="ARBA00022833"/>
    </source>
</evidence>
<keyword evidence="9 10" id="KW-0472">Membrane</keyword>
<reference evidence="12 13" key="1">
    <citation type="submission" date="2016-11" db="EMBL/GenBank/DDBJ databases">
        <title>The macronuclear genome of Stentor coeruleus: a giant cell with tiny introns.</title>
        <authorList>
            <person name="Slabodnick M."/>
            <person name="Ruby J.G."/>
            <person name="Reiff S.B."/>
            <person name="Swart E.C."/>
            <person name="Gosai S."/>
            <person name="Prabakaran S."/>
            <person name="Witkowska E."/>
            <person name="Larue G.E."/>
            <person name="Fisher S."/>
            <person name="Freeman R.M."/>
            <person name="Gunawardena J."/>
            <person name="Chu W."/>
            <person name="Stover N.A."/>
            <person name="Gregory B.D."/>
            <person name="Nowacki M."/>
            <person name="Derisi J."/>
            <person name="Roy S.W."/>
            <person name="Marshall W.F."/>
            <person name="Sood P."/>
        </authorList>
    </citation>
    <scope>NUCLEOTIDE SEQUENCE [LARGE SCALE GENOMIC DNA]</scope>
    <source>
        <strain evidence="12">WM001</strain>
    </source>
</reference>
<dbReference type="InterPro" id="IPR013083">
    <property type="entry name" value="Znf_RING/FYVE/PHD"/>
</dbReference>
<dbReference type="PANTHER" id="PTHR46065">
    <property type="entry name" value="E3 UBIQUITIN-PROTEIN LIGASE MARCH 2/3 FAMILY MEMBER"/>
    <property type="match status" value="1"/>
</dbReference>
<dbReference type="SUPFAM" id="SSF57850">
    <property type="entry name" value="RING/U-box"/>
    <property type="match status" value="1"/>
</dbReference>
<comment type="caution">
    <text evidence="12">The sequence shown here is derived from an EMBL/GenBank/DDBJ whole genome shotgun (WGS) entry which is preliminary data.</text>
</comment>
<evidence type="ECO:0000256" key="2">
    <source>
        <dbReference type="ARBA" id="ARBA00022679"/>
    </source>
</evidence>
<accession>A0A1R2BCV1</accession>
<dbReference type="AlphaFoldDB" id="A0A1R2BCV1"/>
<evidence type="ECO:0000256" key="5">
    <source>
        <dbReference type="ARBA" id="ARBA00022771"/>
    </source>
</evidence>
<keyword evidence="8 10" id="KW-1133">Transmembrane helix</keyword>